<accession>A0A0E9XCP2</accession>
<proteinExistence type="predicted"/>
<organism evidence="1">
    <name type="scientific">Anguilla anguilla</name>
    <name type="common">European freshwater eel</name>
    <name type="synonym">Muraena anguilla</name>
    <dbReference type="NCBI Taxonomy" id="7936"/>
    <lineage>
        <taxon>Eukaryota</taxon>
        <taxon>Metazoa</taxon>
        <taxon>Chordata</taxon>
        <taxon>Craniata</taxon>
        <taxon>Vertebrata</taxon>
        <taxon>Euteleostomi</taxon>
        <taxon>Actinopterygii</taxon>
        <taxon>Neopterygii</taxon>
        <taxon>Teleostei</taxon>
        <taxon>Anguilliformes</taxon>
        <taxon>Anguillidae</taxon>
        <taxon>Anguilla</taxon>
    </lineage>
</organism>
<dbReference type="AlphaFoldDB" id="A0A0E9XCP2"/>
<reference evidence="1" key="2">
    <citation type="journal article" date="2015" name="Fish Shellfish Immunol.">
        <title>Early steps in the European eel (Anguilla anguilla)-Vibrio vulnificus interaction in the gills: Role of the RtxA13 toxin.</title>
        <authorList>
            <person name="Callol A."/>
            <person name="Pajuelo D."/>
            <person name="Ebbesson L."/>
            <person name="Teles M."/>
            <person name="MacKenzie S."/>
            <person name="Amaro C."/>
        </authorList>
    </citation>
    <scope>NUCLEOTIDE SEQUENCE</scope>
</reference>
<name>A0A0E9XCP2_ANGAN</name>
<protein>
    <submittedName>
        <fullName evidence="1">Uncharacterized protein</fullName>
    </submittedName>
</protein>
<sequence length="23" mass="2782">MYVMYWDVAQPDTICILFSEDEI</sequence>
<evidence type="ECO:0000313" key="1">
    <source>
        <dbReference type="EMBL" id="JAI00222.1"/>
    </source>
</evidence>
<dbReference type="EMBL" id="GBXM01008356">
    <property type="protein sequence ID" value="JAI00222.1"/>
    <property type="molecule type" value="Transcribed_RNA"/>
</dbReference>
<reference evidence="1" key="1">
    <citation type="submission" date="2014-11" db="EMBL/GenBank/DDBJ databases">
        <authorList>
            <person name="Amaro Gonzalez C."/>
        </authorList>
    </citation>
    <scope>NUCLEOTIDE SEQUENCE</scope>
</reference>